<dbReference type="EMBL" id="MU277353">
    <property type="protein sequence ID" value="KAI0054742.1"/>
    <property type="molecule type" value="Genomic_DNA"/>
</dbReference>
<dbReference type="Proteomes" id="UP000814140">
    <property type="component" value="Unassembled WGS sequence"/>
</dbReference>
<sequence>MATIVDREDRIIVYLAGQPRTEDSWKKDISDANRAMGEAAYELRNDFSRGDVAHRRGKFANLRVGVTFGGGGKVPSNVGNRTDAQTKAAAMLSRRPSLQRIAGFASSAFALAAPRLFGHYYETVEAVCGYNPKLQRPFEKSVFPAATFNLGPQAVTVKHRDHANIPYGWCAITALGDFDPKLGGHLYLWELKIVVEFPPGSTVLIPSSIISHGNTPIQKGETRRSFTQYCAGGLMRWRAYGFRTEETLEREDPALLASIRAEAEGRWQAALGYFSKYGELSKDHASA</sequence>
<reference evidence="1" key="2">
    <citation type="journal article" date="2022" name="New Phytol.">
        <title>Evolutionary transition to the ectomycorrhizal habit in the genomes of a hyperdiverse lineage of mushroom-forming fungi.</title>
        <authorList>
            <person name="Looney B."/>
            <person name="Miyauchi S."/>
            <person name="Morin E."/>
            <person name="Drula E."/>
            <person name="Courty P.E."/>
            <person name="Kohler A."/>
            <person name="Kuo A."/>
            <person name="LaButti K."/>
            <person name="Pangilinan J."/>
            <person name="Lipzen A."/>
            <person name="Riley R."/>
            <person name="Andreopoulos W."/>
            <person name="He G."/>
            <person name="Johnson J."/>
            <person name="Nolan M."/>
            <person name="Tritt A."/>
            <person name="Barry K.W."/>
            <person name="Grigoriev I.V."/>
            <person name="Nagy L.G."/>
            <person name="Hibbett D."/>
            <person name="Henrissat B."/>
            <person name="Matheny P.B."/>
            <person name="Labbe J."/>
            <person name="Martin F.M."/>
        </authorList>
    </citation>
    <scope>NUCLEOTIDE SEQUENCE</scope>
    <source>
        <strain evidence="1">HHB10654</strain>
    </source>
</reference>
<protein>
    <submittedName>
        <fullName evidence="1">Uncharacterized protein</fullName>
    </submittedName>
</protein>
<keyword evidence="2" id="KW-1185">Reference proteome</keyword>
<evidence type="ECO:0000313" key="2">
    <source>
        <dbReference type="Proteomes" id="UP000814140"/>
    </source>
</evidence>
<reference evidence="1" key="1">
    <citation type="submission" date="2021-03" db="EMBL/GenBank/DDBJ databases">
        <authorList>
            <consortium name="DOE Joint Genome Institute"/>
            <person name="Ahrendt S."/>
            <person name="Looney B.P."/>
            <person name="Miyauchi S."/>
            <person name="Morin E."/>
            <person name="Drula E."/>
            <person name="Courty P.E."/>
            <person name="Chicoki N."/>
            <person name="Fauchery L."/>
            <person name="Kohler A."/>
            <person name="Kuo A."/>
            <person name="Labutti K."/>
            <person name="Pangilinan J."/>
            <person name="Lipzen A."/>
            <person name="Riley R."/>
            <person name="Andreopoulos W."/>
            <person name="He G."/>
            <person name="Johnson J."/>
            <person name="Barry K.W."/>
            <person name="Grigoriev I.V."/>
            <person name="Nagy L."/>
            <person name="Hibbett D."/>
            <person name="Henrissat B."/>
            <person name="Matheny P.B."/>
            <person name="Labbe J."/>
            <person name="Martin F."/>
        </authorList>
    </citation>
    <scope>NUCLEOTIDE SEQUENCE</scope>
    <source>
        <strain evidence="1">HHB10654</strain>
    </source>
</reference>
<comment type="caution">
    <text evidence="1">The sequence shown here is derived from an EMBL/GenBank/DDBJ whole genome shotgun (WGS) entry which is preliminary data.</text>
</comment>
<evidence type="ECO:0000313" key="1">
    <source>
        <dbReference type="EMBL" id="KAI0054742.1"/>
    </source>
</evidence>
<accession>A0ACB8SET1</accession>
<name>A0ACB8SET1_9AGAM</name>
<gene>
    <name evidence="1" type="ORF">BV25DRAFT_1873282</name>
</gene>
<proteinExistence type="predicted"/>
<organism evidence="1 2">
    <name type="scientific">Artomyces pyxidatus</name>
    <dbReference type="NCBI Taxonomy" id="48021"/>
    <lineage>
        <taxon>Eukaryota</taxon>
        <taxon>Fungi</taxon>
        <taxon>Dikarya</taxon>
        <taxon>Basidiomycota</taxon>
        <taxon>Agaricomycotina</taxon>
        <taxon>Agaricomycetes</taxon>
        <taxon>Russulales</taxon>
        <taxon>Auriscalpiaceae</taxon>
        <taxon>Artomyces</taxon>
    </lineage>
</organism>